<feature type="chain" id="PRO_5001628239" evidence="1">
    <location>
        <begin position="24"/>
        <end position="383"/>
    </location>
</feature>
<proteinExistence type="predicted"/>
<dbReference type="HOGENOM" id="CLU_042543_3_1_1"/>
<keyword evidence="1" id="KW-0732">Signal</keyword>
<dbReference type="PANTHER" id="PTHR46546:SF4">
    <property type="entry name" value="SHEWANELLA-LIKE PROTEIN PHOSPHATASE 1"/>
    <property type="match status" value="1"/>
</dbReference>
<dbReference type="GeneID" id="25262661"/>
<dbReference type="InterPro" id="IPR004843">
    <property type="entry name" value="Calcineurin-like_PHP"/>
</dbReference>
<evidence type="ECO:0000313" key="3">
    <source>
        <dbReference type="EMBL" id="KDN39015.1"/>
    </source>
</evidence>
<reference evidence="3 4" key="1">
    <citation type="submission" date="2014-05" db="EMBL/GenBank/DDBJ databases">
        <title>Draft genome sequence of a rare smut relative, Tilletiaria anomala UBC 951.</title>
        <authorList>
            <consortium name="DOE Joint Genome Institute"/>
            <person name="Toome M."/>
            <person name="Kuo A."/>
            <person name="Henrissat B."/>
            <person name="Lipzen A."/>
            <person name="Tritt A."/>
            <person name="Yoshinaga Y."/>
            <person name="Zane M."/>
            <person name="Barry K."/>
            <person name="Grigoriev I.V."/>
            <person name="Spatafora J.W."/>
            <person name="Aimea M.C."/>
        </authorList>
    </citation>
    <scope>NUCLEOTIDE SEQUENCE [LARGE SCALE GENOMIC DNA]</scope>
    <source>
        <strain evidence="3 4">UBC 951</strain>
    </source>
</reference>
<dbReference type="EMBL" id="JMSN01000110">
    <property type="protein sequence ID" value="KDN39015.1"/>
    <property type="molecule type" value="Genomic_DNA"/>
</dbReference>
<dbReference type="OMA" id="NEVLWFM"/>
<dbReference type="FunCoup" id="A0A066VKA2">
    <property type="interactions" value="3"/>
</dbReference>
<gene>
    <name evidence="3" type="ORF">K437DRAFT_228256</name>
</gene>
<comment type="caution">
    <text evidence="3">The sequence shown here is derived from an EMBL/GenBank/DDBJ whole genome shotgun (WGS) entry which is preliminary data.</text>
</comment>
<dbReference type="OrthoDB" id="5976022at2759"/>
<dbReference type="GO" id="GO:0016787">
    <property type="term" value="F:hydrolase activity"/>
    <property type="evidence" value="ECO:0007669"/>
    <property type="project" value="InterPro"/>
</dbReference>
<dbReference type="Gene3D" id="3.60.21.10">
    <property type="match status" value="1"/>
</dbReference>
<evidence type="ECO:0000313" key="4">
    <source>
        <dbReference type="Proteomes" id="UP000027361"/>
    </source>
</evidence>
<dbReference type="Pfam" id="PF00149">
    <property type="entry name" value="Metallophos"/>
    <property type="match status" value="1"/>
</dbReference>
<dbReference type="InterPro" id="IPR029052">
    <property type="entry name" value="Metallo-depent_PP-like"/>
</dbReference>
<accession>A0A066VKA2</accession>
<dbReference type="SUPFAM" id="SSF56300">
    <property type="entry name" value="Metallo-dependent phosphatases"/>
    <property type="match status" value="1"/>
</dbReference>
<dbReference type="STRING" id="1037660.A0A066VKA2"/>
<dbReference type="AlphaFoldDB" id="A0A066VKA2"/>
<dbReference type="PANTHER" id="PTHR46546">
    <property type="entry name" value="SHEWANELLA-LIKE PROTEIN PHOSPHATASE 1"/>
    <property type="match status" value="1"/>
</dbReference>
<keyword evidence="4" id="KW-1185">Reference proteome</keyword>
<name>A0A066VKA2_TILAU</name>
<sequence>MLALVVVLYFWLRVAVKDTGVQAYLEAKAGLHIGSDVGGSPSGQQSKSISRRVVAVADLHGDLGHAHNVLQMTKLIDSDFHWIGGHDVLVSTGDIVDRGDDTIALYRMFDRLRTEAAATGGEVLNCLGNHEIMNSLGDWRYVTRGDVDSFGGVQQRRKAMSSDGWIGQSWLANFNITHTVPLLPLHLVPSSANNRGAAGGRVAAYTVPRASFVHGGITPAYARRGAAAINRIGHSLLQRALAEEIPNGQPPHDTPTEELELYGSEGPLWYRGYANQEDEAQICAEAERAASALGVRHLVMGHTPHLEGFVVRCEGKVLLIDTGISKAYGGEQSALVLETELKYLSEGHDGVSNKWKETQTLTALYKGRRPKVIHTVSREVYLY</sequence>
<protein>
    <submittedName>
        <fullName evidence="3">Metallo-dependent phosphatase</fullName>
    </submittedName>
</protein>
<dbReference type="RefSeq" id="XP_013240901.1">
    <property type="nucleotide sequence ID" value="XM_013385447.1"/>
</dbReference>
<feature type="signal peptide" evidence="1">
    <location>
        <begin position="1"/>
        <end position="23"/>
    </location>
</feature>
<evidence type="ECO:0000256" key="1">
    <source>
        <dbReference type="SAM" id="SignalP"/>
    </source>
</evidence>
<feature type="domain" description="Calcineurin-like phosphoesterase" evidence="2">
    <location>
        <begin position="52"/>
        <end position="303"/>
    </location>
</feature>
<dbReference type="InParanoid" id="A0A066VKA2"/>
<organism evidence="3 4">
    <name type="scientific">Tilletiaria anomala (strain ATCC 24038 / CBS 436.72 / UBC 951)</name>
    <dbReference type="NCBI Taxonomy" id="1037660"/>
    <lineage>
        <taxon>Eukaryota</taxon>
        <taxon>Fungi</taxon>
        <taxon>Dikarya</taxon>
        <taxon>Basidiomycota</taxon>
        <taxon>Ustilaginomycotina</taxon>
        <taxon>Exobasidiomycetes</taxon>
        <taxon>Georgefischeriales</taxon>
        <taxon>Tilletiariaceae</taxon>
        <taxon>Tilletiaria</taxon>
    </lineage>
</organism>
<evidence type="ECO:0000259" key="2">
    <source>
        <dbReference type="Pfam" id="PF00149"/>
    </source>
</evidence>
<dbReference type="Proteomes" id="UP000027361">
    <property type="component" value="Unassembled WGS sequence"/>
</dbReference>